<dbReference type="KEGG" id="srn:A4G23_00472"/>
<keyword evidence="7" id="KW-1185">Reference proteome</keyword>
<dbReference type="PROSITE" id="PS50975">
    <property type="entry name" value="ATP_GRASP"/>
    <property type="match status" value="1"/>
</dbReference>
<keyword evidence="6" id="KW-0436">Ligase</keyword>
<evidence type="ECO:0000256" key="1">
    <source>
        <dbReference type="ARBA" id="ARBA00022741"/>
    </source>
</evidence>
<dbReference type="Pfam" id="PF02222">
    <property type="entry name" value="ATP-grasp"/>
    <property type="match status" value="1"/>
</dbReference>
<organism evidence="6 7">
    <name type="scientific">Streptomyces rubrolavendulae</name>
    <dbReference type="NCBI Taxonomy" id="285473"/>
    <lineage>
        <taxon>Bacteria</taxon>
        <taxon>Bacillati</taxon>
        <taxon>Actinomycetota</taxon>
        <taxon>Actinomycetes</taxon>
        <taxon>Kitasatosporales</taxon>
        <taxon>Streptomycetaceae</taxon>
        <taxon>Streptomyces</taxon>
    </lineage>
</organism>
<dbReference type="InterPro" id="IPR011761">
    <property type="entry name" value="ATP-grasp"/>
</dbReference>
<feature type="region of interest" description="Disordered" evidence="4">
    <location>
        <begin position="453"/>
        <end position="476"/>
    </location>
</feature>
<evidence type="ECO:0000256" key="3">
    <source>
        <dbReference type="PROSITE-ProRule" id="PRU00409"/>
    </source>
</evidence>
<reference evidence="6 7" key="1">
    <citation type="submission" date="2016-09" db="EMBL/GenBank/DDBJ databases">
        <title>Streptomyces rubrolavendulae MJM4426 Genome sequencing and assembly.</title>
        <authorList>
            <person name="Kim J.-G."/>
        </authorList>
    </citation>
    <scope>NUCLEOTIDE SEQUENCE [LARGE SCALE GENOMIC DNA]</scope>
    <source>
        <strain evidence="6 7">MJM4426</strain>
    </source>
</reference>
<keyword evidence="1 3" id="KW-0547">Nucleotide-binding</keyword>
<evidence type="ECO:0000256" key="2">
    <source>
        <dbReference type="ARBA" id="ARBA00022840"/>
    </source>
</evidence>
<sequence>MREPSEAGVGAARPTLGEDPGGPLVLLGNFEVEDHWAEGELGLPRPPFSGGRAVVNRLDELALLLAGPGDHVVLKAPPDDDWLAYLRSLGVRLPGILAVRDQDPGRTVGEDAVEDTALKAELARLAEGGARLWPHGVSRVEERLAGLTGLRLATAPAAVCKAVNSKIYSRGLNAEYGLRQPEGRTCQDLDEFADACLWARERLGRGGTVVLKDAFGVSGKGVLVVAETAALDRVQRMITRRAERQGRRDLALLVEEWVAKRADLNYQFTVGRDGTVRFDFVREALTEGGVHAGHWMPPHLTDRQQSQVREVAAVLGRRLAADGYFGVVGVDAMVDPDGGLYPVVEINARNNMSTYQERLRSTLLADAAGTALAGHFPLRPARPVPFAELRDRLRGLLFDTGTGTGFLVNDFATVNAAATRPDRPEGPFDGRLYGITVAASRQEATALHRAVADRLGDLSRPGGTRTGEPHRERSTT</sequence>
<dbReference type="InterPro" id="IPR040754">
    <property type="entry name" value="PreAtp-grasp"/>
</dbReference>
<dbReference type="AlphaFoldDB" id="A0A1D8FWV3"/>
<dbReference type="STRING" id="285473.A4G23_00472"/>
<evidence type="ECO:0000313" key="7">
    <source>
        <dbReference type="Proteomes" id="UP000095349"/>
    </source>
</evidence>
<dbReference type="EMBL" id="CP017316">
    <property type="protein sequence ID" value="AOT57682.1"/>
    <property type="molecule type" value="Genomic_DNA"/>
</dbReference>
<protein>
    <submittedName>
        <fullName evidence="6">[Butirosin acyl-carrier protein]--L-glutamate ligase</fullName>
        <ecNumber evidence="6">6.2.1.39</ecNumber>
    </submittedName>
</protein>
<proteinExistence type="predicted"/>
<dbReference type="GO" id="GO:0016874">
    <property type="term" value="F:ligase activity"/>
    <property type="evidence" value="ECO:0007669"/>
    <property type="project" value="UniProtKB-KW"/>
</dbReference>
<dbReference type="SUPFAM" id="SSF56059">
    <property type="entry name" value="Glutathione synthetase ATP-binding domain-like"/>
    <property type="match status" value="1"/>
</dbReference>
<evidence type="ECO:0000313" key="6">
    <source>
        <dbReference type="EMBL" id="AOT57682.1"/>
    </source>
</evidence>
<dbReference type="Pfam" id="PF18604">
    <property type="entry name" value="PreAtp-grasp"/>
    <property type="match status" value="1"/>
</dbReference>
<dbReference type="Proteomes" id="UP000095349">
    <property type="component" value="Chromosome"/>
</dbReference>
<dbReference type="InterPro" id="IPR003135">
    <property type="entry name" value="ATP-grasp_carboxylate-amine"/>
</dbReference>
<feature type="domain" description="ATP-grasp" evidence="5">
    <location>
        <begin position="170"/>
        <end position="373"/>
    </location>
</feature>
<name>A0A1D8FWV3_9ACTN</name>
<dbReference type="RefSeq" id="WP_069975416.1">
    <property type="nucleotide sequence ID" value="NZ_CP017316.1"/>
</dbReference>
<feature type="compositionally biased region" description="Basic and acidic residues" evidence="4">
    <location>
        <begin position="467"/>
        <end position="476"/>
    </location>
</feature>
<dbReference type="GO" id="GO:0005524">
    <property type="term" value="F:ATP binding"/>
    <property type="evidence" value="ECO:0007669"/>
    <property type="project" value="UniProtKB-UniRule"/>
</dbReference>
<accession>A0A1D8FWV3</accession>
<evidence type="ECO:0000259" key="5">
    <source>
        <dbReference type="PROSITE" id="PS50975"/>
    </source>
</evidence>
<feature type="region of interest" description="Disordered" evidence="4">
    <location>
        <begin position="1"/>
        <end position="22"/>
    </location>
</feature>
<dbReference type="PATRIC" id="fig|285473.5.peg.514"/>
<dbReference type="GO" id="GO:0046872">
    <property type="term" value="F:metal ion binding"/>
    <property type="evidence" value="ECO:0007669"/>
    <property type="project" value="InterPro"/>
</dbReference>
<evidence type="ECO:0000256" key="4">
    <source>
        <dbReference type="SAM" id="MobiDB-lite"/>
    </source>
</evidence>
<dbReference type="EC" id="6.2.1.39" evidence="6"/>
<dbReference type="Gene3D" id="3.30.470.20">
    <property type="entry name" value="ATP-grasp fold, B domain"/>
    <property type="match status" value="1"/>
</dbReference>
<gene>
    <name evidence="6" type="primary">btrJ</name>
    <name evidence="6" type="ORF">A4G23_00472</name>
</gene>
<keyword evidence="2 3" id="KW-0067">ATP-binding</keyword>